<organism evidence="6 7">
    <name type="scientific">Trifolium pratense</name>
    <name type="common">Red clover</name>
    <dbReference type="NCBI Taxonomy" id="57577"/>
    <lineage>
        <taxon>Eukaryota</taxon>
        <taxon>Viridiplantae</taxon>
        <taxon>Streptophyta</taxon>
        <taxon>Embryophyta</taxon>
        <taxon>Tracheophyta</taxon>
        <taxon>Spermatophyta</taxon>
        <taxon>Magnoliopsida</taxon>
        <taxon>eudicotyledons</taxon>
        <taxon>Gunneridae</taxon>
        <taxon>Pentapetalae</taxon>
        <taxon>rosids</taxon>
        <taxon>fabids</taxon>
        <taxon>Fabales</taxon>
        <taxon>Fabaceae</taxon>
        <taxon>Papilionoideae</taxon>
        <taxon>50 kb inversion clade</taxon>
        <taxon>NPAAA clade</taxon>
        <taxon>Hologalegina</taxon>
        <taxon>IRL clade</taxon>
        <taxon>Trifolieae</taxon>
        <taxon>Trifolium</taxon>
    </lineage>
</organism>
<dbReference type="AlphaFoldDB" id="A0A2K3L1R6"/>
<reference evidence="6 7" key="2">
    <citation type="journal article" date="2017" name="Front. Plant Sci.">
        <title>Gene Classification and Mining of Molecular Markers Useful in Red Clover (Trifolium pratense) Breeding.</title>
        <authorList>
            <person name="Istvanek J."/>
            <person name="Dluhosova J."/>
            <person name="Dluhos P."/>
            <person name="Patkova L."/>
            <person name="Nedelnik J."/>
            <person name="Repkova J."/>
        </authorList>
    </citation>
    <scope>NUCLEOTIDE SEQUENCE [LARGE SCALE GENOMIC DNA]</scope>
    <source>
        <strain evidence="7">cv. Tatra</strain>
        <tissue evidence="6">Young leaves</tissue>
    </source>
</reference>
<dbReference type="GO" id="GO:0009051">
    <property type="term" value="P:pentose-phosphate shunt, oxidative branch"/>
    <property type="evidence" value="ECO:0007669"/>
    <property type="project" value="UniProtKB-ARBA"/>
</dbReference>
<dbReference type="ExpressionAtlas" id="A0A2K3L1R6">
    <property type="expression patterns" value="baseline"/>
</dbReference>
<dbReference type="GO" id="GO:0009570">
    <property type="term" value="C:chloroplast stroma"/>
    <property type="evidence" value="ECO:0007669"/>
    <property type="project" value="TreeGrafter"/>
</dbReference>
<protein>
    <submittedName>
        <fullName evidence="6">Glucose-6-phosphate 1-dehydrogenase chloroplastic-like</fullName>
    </submittedName>
</protein>
<feature type="domain" description="Glucose-6-phosphate dehydrogenase NAD-binding" evidence="5">
    <location>
        <begin position="73"/>
        <end position="240"/>
    </location>
</feature>
<dbReference type="GO" id="GO:0050661">
    <property type="term" value="F:NADP binding"/>
    <property type="evidence" value="ECO:0007669"/>
    <property type="project" value="InterPro"/>
</dbReference>
<evidence type="ECO:0000313" key="6">
    <source>
        <dbReference type="EMBL" id="PNX72485.1"/>
    </source>
</evidence>
<dbReference type="EMBL" id="ASHM01024717">
    <property type="protein sequence ID" value="PNX72485.1"/>
    <property type="molecule type" value="Genomic_DNA"/>
</dbReference>
<evidence type="ECO:0000256" key="2">
    <source>
        <dbReference type="ARBA" id="ARBA00022526"/>
    </source>
</evidence>
<dbReference type="GO" id="GO:0004345">
    <property type="term" value="F:glucose-6-phosphate dehydrogenase activity"/>
    <property type="evidence" value="ECO:0007669"/>
    <property type="project" value="TreeGrafter"/>
</dbReference>
<dbReference type="PANTHER" id="PTHR23429:SF11">
    <property type="entry name" value="GLUCOSE-6-PHOSPHATE 1-DEHYDROGENASE 2, CHLOROPLASTIC"/>
    <property type="match status" value="1"/>
</dbReference>
<dbReference type="Gene3D" id="3.40.50.720">
    <property type="entry name" value="NAD(P)-binding Rossmann-like Domain"/>
    <property type="match status" value="1"/>
</dbReference>
<proteinExistence type="inferred from homology"/>
<dbReference type="PRINTS" id="PR00079">
    <property type="entry name" value="G6PDHDRGNASE"/>
</dbReference>
<evidence type="ECO:0000256" key="3">
    <source>
        <dbReference type="ARBA" id="ARBA00022857"/>
    </source>
</evidence>
<dbReference type="Pfam" id="PF00479">
    <property type="entry name" value="G6PD_N"/>
    <property type="match status" value="1"/>
</dbReference>
<dbReference type="FunFam" id="3.40.50.720:FF:000222">
    <property type="entry name" value="Glucose-6-phosphate 1-dehydrogenase"/>
    <property type="match status" value="1"/>
</dbReference>
<gene>
    <name evidence="6" type="ORF">L195_g028377</name>
</gene>
<dbReference type="InterPro" id="IPR036291">
    <property type="entry name" value="NAD(P)-bd_dom_sf"/>
</dbReference>
<dbReference type="GO" id="GO:0006006">
    <property type="term" value="P:glucose metabolic process"/>
    <property type="evidence" value="ECO:0007669"/>
    <property type="project" value="UniProtKB-KW"/>
</dbReference>
<evidence type="ECO:0000259" key="5">
    <source>
        <dbReference type="Pfam" id="PF00479"/>
    </source>
</evidence>
<comment type="caution">
    <text evidence="6">The sequence shown here is derived from an EMBL/GenBank/DDBJ whole genome shotgun (WGS) entry which is preliminary data.</text>
</comment>
<evidence type="ECO:0000313" key="7">
    <source>
        <dbReference type="Proteomes" id="UP000236291"/>
    </source>
</evidence>
<sequence>MFMSWYFVENSLVSIWRWHVNAGAIASSVIPVESNNIGKRLSPELLSVTSSTESQGEASFEKDANGCTVSITVVGASGDLAKKKIFPALFALYYEGCLPEHFTICGYARSKMTDAELRNMVSKTLTCRIDKKENCSEKMDQFLKRCFYHSGQYDSPENFAALDKKLKEHEDGRTSNRLFYLSIPPNIFIDAVKCASLSASSGNGGWTRVIVEKPFGRDSESSAALTRSFKQYLTEDQIFRFSN</sequence>
<dbReference type="InterPro" id="IPR022674">
    <property type="entry name" value="G6P_DH_NAD-bd"/>
</dbReference>
<keyword evidence="3" id="KW-0521">NADP</keyword>
<name>A0A2K3L1R6_TRIPR</name>
<keyword evidence="4" id="KW-0119">Carbohydrate metabolism</keyword>
<reference evidence="6 7" key="1">
    <citation type="journal article" date="2014" name="Am. J. Bot.">
        <title>Genome assembly and annotation for red clover (Trifolium pratense; Fabaceae).</title>
        <authorList>
            <person name="Istvanek J."/>
            <person name="Jaros M."/>
            <person name="Krenek A."/>
            <person name="Repkova J."/>
        </authorList>
    </citation>
    <scope>NUCLEOTIDE SEQUENCE [LARGE SCALE GENOMIC DNA]</scope>
    <source>
        <strain evidence="7">cv. Tatra</strain>
        <tissue evidence="6">Young leaves</tissue>
    </source>
</reference>
<dbReference type="STRING" id="57577.A0A2K3L1R6"/>
<dbReference type="InterPro" id="IPR001282">
    <property type="entry name" value="G6P_DH"/>
</dbReference>
<comment type="similarity">
    <text evidence="1">Belongs to the glucose-6-phosphate dehydrogenase family.</text>
</comment>
<accession>A0A2K3L1R6</accession>
<dbReference type="PANTHER" id="PTHR23429">
    <property type="entry name" value="GLUCOSE-6-PHOSPHATE 1-DEHYDROGENASE G6PD"/>
    <property type="match status" value="1"/>
</dbReference>
<dbReference type="Proteomes" id="UP000236291">
    <property type="component" value="Unassembled WGS sequence"/>
</dbReference>
<dbReference type="SUPFAM" id="SSF51735">
    <property type="entry name" value="NAD(P)-binding Rossmann-fold domains"/>
    <property type="match status" value="1"/>
</dbReference>
<evidence type="ECO:0000256" key="1">
    <source>
        <dbReference type="ARBA" id="ARBA00009975"/>
    </source>
</evidence>
<evidence type="ECO:0000256" key="4">
    <source>
        <dbReference type="ARBA" id="ARBA00023277"/>
    </source>
</evidence>
<keyword evidence="2" id="KW-0313">Glucose metabolism</keyword>